<dbReference type="Gene3D" id="3.40.50.450">
    <property type="match status" value="1"/>
</dbReference>
<dbReference type="InterPro" id="IPR041614">
    <property type="entry name" value="DprA_WH"/>
</dbReference>
<feature type="compositionally biased region" description="Polar residues" evidence="2">
    <location>
        <begin position="254"/>
        <end position="264"/>
    </location>
</feature>
<dbReference type="Gene3D" id="1.10.10.10">
    <property type="entry name" value="Winged helix-like DNA-binding domain superfamily/Winged helix DNA-binding domain"/>
    <property type="match status" value="1"/>
</dbReference>
<keyword evidence="6" id="KW-1185">Reference proteome</keyword>
<feature type="region of interest" description="Disordered" evidence="2">
    <location>
        <begin position="343"/>
        <end position="382"/>
    </location>
</feature>
<dbReference type="InterPro" id="IPR003488">
    <property type="entry name" value="DprA"/>
</dbReference>
<evidence type="ECO:0000256" key="1">
    <source>
        <dbReference type="ARBA" id="ARBA00006525"/>
    </source>
</evidence>
<dbReference type="RefSeq" id="WP_394830777.1">
    <property type="nucleotide sequence ID" value="NZ_CP089929.1"/>
</dbReference>
<dbReference type="InterPro" id="IPR036388">
    <property type="entry name" value="WH-like_DNA-bd_sf"/>
</dbReference>
<feature type="domain" description="DprA winged helix" evidence="4">
    <location>
        <begin position="267"/>
        <end position="321"/>
    </location>
</feature>
<gene>
    <name evidence="5" type="ORF">LVJ94_30140</name>
</gene>
<evidence type="ECO:0000259" key="4">
    <source>
        <dbReference type="Pfam" id="PF17782"/>
    </source>
</evidence>
<evidence type="ECO:0000256" key="2">
    <source>
        <dbReference type="SAM" id="MobiDB-lite"/>
    </source>
</evidence>
<proteinExistence type="inferred from homology"/>
<organism evidence="5 6">
    <name type="scientific">Pendulispora rubella</name>
    <dbReference type="NCBI Taxonomy" id="2741070"/>
    <lineage>
        <taxon>Bacteria</taxon>
        <taxon>Pseudomonadati</taxon>
        <taxon>Myxococcota</taxon>
        <taxon>Myxococcia</taxon>
        <taxon>Myxococcales</taxon>
        <taxon>Sorangiineae</taxon>
        <taxon>Pendulisporaceae</taxon>
        <taxon>Pendulispora</taxon>
    </lineage>
</organism>
<dbReference type="EMBL" id="CP089983">
    <property type="protein sequence ID" value="WXB01167.1"/>
    <property type="molecule type" value="Genomic_DNA"/>
</dbReference>
<reference evidence="5" key="1">
    <citation type="submission" date="2021-12" db="EMBL/GenBank/DDBJ databases">
        <title>Discovery of the Pendulisporaceae a myxobacterial family with distinct sporulation behavior and unique specialized metabolism.</title>
        <authorList>
            <person name="Garcia R."/>
            <person name="Popoff A."/>
            <person name="Bader C.D."/>
            <person name="Loehr J."/>
            <person name="Walesch S."/>
            <person name="Walt C."/>
            <person name="Boldt J."/>
            <person name="Bunk B."/>
            <person name="Haeckl F.J.F.P.J."/>
            <person name="Gunesch A.P."/>
            <person name="Birkelbach J."/>
            <person name="Nuebel U."/>
            <person name="Pietschmann T."/>
            <person name="Bach T."/>
            <person name="Mueller R."/>
        </authorList>
    </citation>
    <scope>NUCLEOTIDE SEQUENCE</scope>
    <source>
        <strain evidence="5">MSr11367</strain>
    </source>
</reference>
<dbReference type="PANTHER" id="PTHR43022">
    <property type="entry name" value="PROTEIN SMF"/>
    <property type="match status" value="1"/>
</dbReference>
<dbReference type="Pfam" id="PF17782">
    <property type="entry name" value="WHD_DprA"/>
    <property type="match status" value="1"/>
</dbReference>
<feature type="domain" description="Smf/DprA SLOG" evidence="3">
    <location>
        <begin position="8"/>
        <end position="212"/>
    </location>
</feature>
<comment type="similarity">
    <text evidence="1">Belongs to the DprA/Smf family.</text>
</comment>
<feature type="region of interest" description="Disordered" evidence="2">
    <location>
        <begin position="218"/>
        <end position="272"/>
    </location>
</feature>
<dbReference type="PANTHER" id="PTHR43022:SF1">
    <property type="entry name" value="PROTEIN SMF"/>
    <property type="match status" value="1"/>
</dbReference>
<accession>A0ABZ2KXY8</accession>
<evidence type="ECO:0000259" key="3">
    <source>
        <dbReference type="Pfam" id="PF02481"/>
    </source>
</evidence>
<evidence type="ECO:0000313" key="5">
    <source>
        <dbReference type="EMBL" id="WXB01167.1"/>
    </source>
</evidence>
<dbReference type="SUPFAM" id="SSF102405">
    <property type="entry name" value="MCP/YpsA-like"/>
    <property type="match status" value="1"/>
</dbReference>
<sequence>MNTPHRHTPDDPRFPSRLAALDPPISEVTIQGQLGPGWVVAIVGTREPTPEAEAFAHDLAAFCASNGVIVASGGALGIDAAAHRGALSVGGCTWAVLPTGCDHVAPEEHAPLYEQIVAEDGALVWPFPSSAVAHLSTYFPRNRALVALSDAVVVVQAGIPSGALNAAKHARLLERPLWVVSPPAWDMRYAGSLDLLERGARPLTRGKQLLASLGLVPRRRSGQSDIQPREPTKPTRRRRRTKEEEQSALLFDPESTSASTGANTPTPPHKSFVPTIEAQALFRVAETMPLHIDELINRTQLPAAAVSTALLTLALENVLVEGPSGSFRRADAYKHLSSLNFLPKDAENDGEDARSRRVARQGEDDQEVPGGSLRGRRIEGPR</sequence>
<dbReference type="Pfam" id="PF02481">
    <property type="entry name" value="DNA_processg_A"/>
    <property type="match status" value="1"/>
</dbReference>
<name>A0ABZ2KXY8_9BACT</name>
<feature type="compositionally biased region" description="Basic and acidic residues" evidence="2">
    <location>
        <begin position="344"/>
        <end position="363"/>
    </location>
</feature>
<dbReference type="Proteomes" id="UP001374803">
    <property type="component" value="Chromosome"/>
</dbReference>
<dbReference type="InterPro" id="IPR057666">
    <property type="entry name" value="DrpA_SLOG"/>
</dbReference>
<protein>
    <submittedName>
        <fullName evidence="5">DNA-protecting protein DprA</fullName>
    </submittedName>
</protein>
<evidence type="ECO:0000313" key="6">
    <source>
        <dbReference type="Proteomes" id="UP001374803"/>
    </source>
</evidence>